<keyword evidence="2" id="KW-1185">Reference proteome</keyword>
<evidence type="ECO:0008006" key="3">
    <source>
        <dbReference type="Google" id="ProtNLM"/>
    </source>
</evidence>
<sequence length="89" mass="10515">MAEVKVRGLTKEAITRIDSFAKAKGVSRNEFLKEHLESLSHSDEMRKFEANYRITMEKVLRVLDLNTKVMKKFCDENYIDLTEIFKEEQ</sequence>
<protein>
    <recommendedName>
        <fullName evidence="3">Ribbon-helix-helix protein CopG domain-containing protein</fullName>
    </recommendedName>
</protein>
<organism evidence="1 2">
    <name type="scientific">Clostridium tertium</name>
    <dbReference type="NCBI Taxonomy" id="1559"/>
    <lineage>
        <taxon>Bacteria</taxon>
        <taxon>Bacillati</taxon>
        <taxon>Bacillota</taxon>
        <taxon>Clostridia</taxon>
        <taxon>Eubacteriales</taxon>
        <taxon>Clostridiaceae</taxon>
        <taxon>Clostridium</taxon>
    </lineage>
</organism>
<dbReference type="EMBL" id="JAMRYU010000187">
    <property type="protein sequence ID" value="MDC4242881.1"/>
    <property type="molecule type" value="Genomic_DNA"/>
</dbReference>
<dbReference type="RefSeq" id="WP_164790030.1">
    <property type="nucleotide sequence ID" value="NZ_JAMRYU010000187.1"/>
</dbReference>
<evidence type="ECO:0000313" key="1">
    <source>
        <dbReference type="EMBL" id="MDC4242881.1"/>
    </source>
</evidence>
<dbReference type="InterPro" id="IPR013321">
    <property type="entry name" value="Arc_rbn_hlx_hlx"/>
</dbReference>
<comment type="caution">
    <text evidence="1">The sequence shown here is derived from an EMBL/GenBank/DDBJ whole genome shotgun (WGS) entry which is preliminary data.</text>
</comment>
<reference evidence="1" key="1">
    <citation type="submission" date="2022-05" db="EMBL/GenBank/DDBJ databases">
        <title>Draft genome sequence of Clostridium tertium strain CP3 isolated from Peru.</title>
        <authorList>
            <person name="Hurtado R."/>
            <person name="Lima L."/>
            <person name="Sousa T."/>
            <person name="Jaiswal A.K."/>
            <person name="Tiwari S."/>
            <person name="Maturrano L."/>
            <person name="Brenig B."/>
            <person name="Azevedo V."/>
        </authorList>
    </citation>
    <scope>NUCLEOTIDE SEQUENCE</scope>
    <source>
        <strain evidence="1">CP3</strain>
        <plasmid evidence="1">p3</plasmid>
    </source>
</reference>
<dbReference type="AlphaFoldDB" id="A0A9X3XPZ9"/>
<evidence type="ECO:0000313" key="2">
    <source>
        <dbReference type="Proteomes" id="UP001141183"/>
    </source>
</evidence>
<name>A0A9X3XPZ9_9CLOT</name>
<dbReference type="Proteomes" id="UP001141183">
    <property type="component" value="Unassembled WGS sequence"/>
</dbReference>
<dbReference type="Gene3D" id="1.10.1220.10">
    <property type="entry name" value="Met repressor-like"/>
    <property type="match status" value="1"/>
</dbReference>
<keyword evidence="1" id="KW-0614">Plasmid</keyword>
<dbReference type="GO" id="GO:0006355">
    <property type="term" value="P:regulation of DNA-templated transcription"/>
    <property type="evidence" value="ECO:0007669"/>
    <property type="project" value="InterPro"/>
</dbReference>
<gene>
    <name evidence="1" type="ORF">NE398_22490</name>
</gene>
<geneLocation type="plasmid" evidence="1">
    <name>p3</name>
</geneLocation>
<accession>A0A9X3XPZ9</accession>
<proteinExistence type="predicted"/>